<feature type="domain" description="CobB/CobQ-like glutamine amidotransferase" evidence="10">
    <location>
        <begin position="255"/>
        <end position="478"/>
    </location>
</feature>
<dbReference type="InterPro" id="IPR004484">
    <property type="entry name" value="CbiA/CobB_synth"/>
</dbReference>
<feature type="domain" description="CobQ/CobB/MinD/ParA nucleotide binding" evidence="9">
    <location>
        <begin position="5"/>
        <end position="189"/>
    </location>
</feature>
<dbReference type="CDD" id="cd05388">
    <property type="entry name" value="CobB_N"/>
    <property type="match status" value="1"/>
</dbReference>
<name>A0A1W1HAE0_9BACT</name>
<dbReference type="EC" id="6.3.5.11" evidence="8"/>
<dbReference type="Gene3D" id="3.40.50.880">
    <property type="match status" value="1"/>
</dbReference>
<comment type="pathway">
    <text evidence="8">Cofactor biosynthesis; adenosylcobalamin biosynthesis; cob(II)yrinate a,c-diamide from sirohydrochlorin (anaerobic route): step 10/10.</text>
</comment>
<dbReference type="Pfam" id="PF07685">
    <property type="entry name" value="GATase_3"/>
    <property type="match status" value="1"/>
</dbReference>
<keyword evidence="5 8" id="KW-0067">ATP-binding</keyword>
<proteinExistence type="inferred from homology"/>
<dbReference type="SUPFAM" id="SSF52540">
    <property type="entry name" value="P-loop containing nucleoside triphosphate hydrolases"/>
    <property type="match status" value="1"/>
</dbReference>
<accession>A0A1W1HAE0</accession>
<evidence type="ECO:0000313" key="11">
    <source>
        <dbReference type="EMBL" id="SLM29338.1"/>
    </source>
</evidence>
<feature type="site" description="Increases nucleophilicity of active site Cys" evidence="8">
    <location>
        <position position="472"/>
    </location>
</feature>
<dbReference type="Proteomes" id="UP000191931">
    <property type="component" value="Unassembled WGS sequence"/>
</dbReference>
<comment type="similarity">
    <text evidence="8">Belongs to the CobB/CbiA family.</text>
</comment>
<keyword evidence="2 8" id="KW-0169">Cobalamin biosynthesis</keyword>
<evidence type="ECO:0000256" key="3">
    <source>
        <dbReference type="ARBA" id="ARBA00022598"/>
    </source>
</evidence>
<dbReference type="NCBIfam" id="TIGR00379">
    <property type="entry name" value="cobB"/>
    <property type="match status" value="1"/>
</dbReference>
<dbReference type="PROSITE" id="PS51274">
    <property type="entry name" value="GATASE_COBBQ"/>
    <property type="match status" value="1"/>
</dbReference>
<organism evidence="11 12">
    <name type="scientific">Desulfamplus magnetovallimortis</name>
    <dbReference type="NCBI Taxonomy" id="1246637"/>
    <lineage>
        <taxon>Bacteria</taxon>
        <taxon>Pseudomonadati</taxon>
        <taxon>Thermodesulfobacteriota</taxon>
        <taxon>Desulfobacteria</taxon>
        <taxon>Desulfobacterales</taxon>
        <taxon>Desulfobacteraceae</taxon>
        <taxon>Desulfamplus</taxon>
    </lineage>
</organism>
<dbReference type="InterPro" id="IPR011698">
    <property type="entry name" value="GATase_3"/>
</dbReference>
<dbReference type="GO" id="GO:0005524">
    <property type="term" value="F:ATP binding"/>
    <property type="evidence" value="ECO:0007669"/>
    <property type="project" value="UniProtKB-UniRule"/>
</dbReference>
<dbReference type="EMBL" id="FWEV01000086">
    <property type="protein sequence ID" value="SLM29338.1"/>
    <property type="molecule type" value="Genomic_DNA"/>
</dbReference>
<dbReference type="Pfam" id="PF01656">
    <property type="entry name" value="CbiA"/>
    <property type="match status" value="1"/>
</dbReference>
<sequence>MKGFVIAGTGSGSGKTTLSLGILAWLSGKGYRVAPFKVGPDFIDPGHHTALTGRVSRNLDSWMLSRQTNEAIFARGCENADIAVVEGVMGLFDGYSGTSEAGSTAQMAKLLNLPVILIVDARSMARSAAAIVQGFENFDHDLNFAGVIFNKTGSSRHYEYLKSAVESTCKMPCIGHIKRNDAIVMPERHLGLVTSEDHTISPDTVATMTRMIDLDTRLEKIISVLPDIKVTSSNASTAESQKYATSTNLSMSSVKIAVARDRAFCFYYRENLEALEQNGAELIEFSPMRSESLPPDICGIYFGGGYPELFAETLSANRKLMAEIRQASLNEMPIYGECGGFMYLCRDITSMDGTTKWPMTGCFSFSAVMSKKMRSLGYRKVSLKQDTLIGKSGDILKGHEFHYSSLETEETNKTGLPCKICKADVMKKIEDTPPAIDNPQSIKKVYYTYGRDGQNVNVEGYQIGHTLGSYLHVHFGSSDGAAASFVSACRKWSEV</sequence>
<dbReference type="SUPFAM" id="SSF52317">
    <property type="entry name" value="Class I glutamine amidotransferase-like"/>
    <property type="match status" value="1"/>
</dbReference>
<comment type="miscellaneous">
    <text evidence="8">The a and c carboxylates of cobyrinate are activated for nucleophilic attack via formation of a phosphorylated intermediate by ATP. CbiA catalyzes first the amidation of the c-carboxylate, and then that of the a-carboxylate.</text>
</comment>
<reference evidence="11 12" key="1">
    <citation type="submission" date="2017-03" db="EMBL/GenBank/DDBJ databases">
        <authorList>
            <person name="Afonso C.L."/>
            <person name="Miller P.J."/>
            <person name="Scott M.A."/>
            <person name="Spackman E."/>
            <person name="Goraichik I."/>
            <person name="Dimitrov K.M."/>
            <person name="Suarez D.L."/>
            <person name="Swayne D.E."/>
        </authorList>
    </citation>
    <scope>NUCLEOTIDE SEQUENCE [LARGE SCALE GENOMIC DNA]</scope>
    <source>
        <strain evidence="11">PRJEB14757</strain>
    </source>
</reference>
<keyword evidence="4 8" id="KW-0547">Nucleotide-binding</keyword>
<feature type="active site" description="Nucleophile" evidence="8">
    <location>
        <position position="338"/>
    </location>
</feature>
<evidence type="ECO:0000313" key="12">
    <source>
        <dbReference type="Proteomes" id="UP000191931"/>
    </source>
</evidence>
<evidence type="ECO:0000256" key="7">
    <source>
        <dbReference type="ARBA" id="ARBA00022962"/>
    </source>
</evidence>
<dbReference type="AlphaFoldDB" id="A0A1W1HAE0"/>
<comment type="function">
    <text evidence="8">Catalyzes the ATP-dependent amidation of the two carboxylate groups at positions a and c of cobyrinate, using either L-glutamine or ammonia as the nitrogen source.</text>
</comment>
<dbReference type="InterPro" id="IPR027417">
    <property type="entry name" value="P-loop_NTPase"/>
</dbReference>
<gene>
    <name evidence="11" type="primary">cobB</name>
    <name evidence="8" type="synonym">cbiA</name>
    <name evidence="11" type="ORF">MTBBW1_1760004</name>
</gene>
<protein>
    <recommendedName>
        <fullName evidence="8">Cobyrinate a,c-diamide synthase</fullName>
        <ecNumber evidence="8">6.3.5.11</ecNumber>
    </recommendedName>
    <alternativeName>
        <fullName evidence="8">Cobyrinic acid a,c-diamide synthetase</fullName>
    </alternativeName>
</protein>
<keyword evidence="12" id="KW-1185">Reference proteome</keyword>
<evidence type="ECO:0000259" key="10">
    <source>
        <dbReference type="Pfam" id="PF07685"/>
    </source>
</evidence>
<comment type="domain">
    <text evidence="8">Comprises of two domains. The C-terminal domain contains the binding site for glutamine and catalyzes the hydrolysis of this substrate to glutamate and ammonia. The N-terminal domain is anticipated to bind ATP and cobyrinate and catalyzes the ultimate synthesis of the diamide product. The ammonia produced via the glutaminase domain is probably translocated to the adjacent domain via a molecular tunnel, where it reacts with an activated intermediate.</text>
</comment>
<dbReference type="CDD" id="cd03130">
    <property type="entry name" value="GATase1_CobB"/>
    <property type="match status" value="1"/>
</dbReference>
<keyword evidence="3 8" id="KW-0436">Ligase</keyword>
<dbReference type="UniPathway" id="UPA00148">
    <property type="reaction ID" value="UER00231"/>
</dbReference>
<evidence type="ECO:0000256" key="8">
    <source>
        <dbReference type="HAMAP-Rule" id="MF_00027"/>
    </source>
</evidence>
<comment type="catalytic activity">
    <reaction evidence="8">
        <text>cob(II)yrinate + 2 L-glutamine + 2 ATP + 2 H2O = cob(II)yrinate a,c diamide + 2 L-glutamate + 2 ADP + 2 phosphate + 2 H(+)</text>
        <dbReference type="Rhea" id="RHEA:26289"/>
        <dbReference type="ChEBI" id="CHEBI:15377"/>
        <dbReference type="ChEBI" id="CHEBI:15378"/>
        <dbReference type="ChEBI" id="CHEBI:29985"/>
        <dbReference type="ChEBI" id="CHEBI:30616"/>
        <dbReference type="ChEBI" id="CHEBI:43474"/>
        <dbReference type="ChEBI" id="CHEBI:58359"/>
        <dbReference type="ChEBI" id="CHEBI:58537"/>
        <dbReference type="ChEBI" id="CHEBI:58894"/>
        <dbReference type="ChEBI" id="CHEBI:456216"/>
        <dbReference type="EC" id="6.3.5.11"/>
    </reaction>
</comment>
<keyword evidence="7 8" id="KW-0315">Glutamine amidotransferase</keyword>
<evidence type="ECO:0000256" key="5">
    <source>
        <dbReference type="ARBA" id="ARBA00022840"/>
    </source>
</evidence>
<evidence type="ECO:0000256" key="1">
    <source>
        <dbReference type="ARBA" id="ARBA00001946"/>
    </source>
</evidence>
<dbReference type="HAMAP" id="MF_00027">
    <property type="entry name" value="CobB_CbiA"/>
    <property type="match status" value="1"/>
</dbReference>
<dbReference type="GO" id="GO:0009236">
    <property type="term" value="P:cobalamin biosynthetic process"/>
    <property type="evidence" value="ECO:0007669"/>
    <property type="project" value="UniProtKB-UniRule"/>
</dbReference>
<dbReference type="PANTHER" id="PTHR43873:SF1">
    <property type="entry name" value="COBYRINATE A,C-DIAMIDE SYNTHASE"/>
    <property type="match status" value="1"/>
</dbReference>
<dbReference type="NCBIfam" id="NF002204">
    <property type="entry name" value="PRK01077.1"/>
    <property type="match status" value="1"/>
</dbReference>
<dbReference type="InterPro" id="IPR029062">
    <property type="entry name" value="Class_I_gatase-like"/>
</dbReference>
<dbReference type="GO" id="GO:0042242">
    <property type="term" value="F:cobyrinic acid a,c-diamide synthase activity"/>
    <property type="evidence" value="ECO:0007669"/>
    <property type="project" value="UniProtKB-UniRule"/>
</dbReference>
<dbReference type="STRING" id="1246637.MTBBW1_1760004"/>
<dbReference type="PANTHER" id="PTHR43873">
    <property type="entry name" value="COBYRINATE A,C-DIAMIDE SYNTHASE"/>
    <property type="match status" value="1"/>
</dbReference>
<comment type="cofactor">
    <cofactor evidence="1 8">
        <name>Mg(2+)</name>
        <dbReference type="ChEBI" id="CHEBI:18420"/>
    </cofactor>
</comment>
<keyword evidence="6 8" id="KW-0460">Magnesium</keyword>
<dbReference type="Gene3D" id="3.40.50.300">
    <property type="entry name" value="P-loop containing nucleotide triphosphate hydrolases"/>
    <property type="match status" value="2"/>
</dbReference>
<dbReference type="RefSeq" id="WP_080806250.1">
    <property type="nucleotide sequence ID" value="NZ_LT828553.1"/>
</dbReference>
<evidence type="ECO:0000256" key="6">
    <source>
        <dbReference type="ARBA" id="ARBA00022842"/>
    </source>
</evidence>
<evidence type="ECO:0000256" key="4">
    <source>
        <dbReference type="ARBA" id="ARBA00022741"/>
    </source>
</evidence>
<evidence type="ECO:0000256" key="2">
    <source>
        <dbReference type="ARBA" id="ARBA00022573"/>
    </source>
</evidence>
<dbReference type="OrthoDB" id="9764035at2"/>
<evidence type="ECO:0000259" key="9">
    <source>
        <dbReference type="Pfam" id="PF01656"/>
    </source>
</evidence>
<dbReference type="InterPro" id="IPR002586">
    <property type="entry name" value="CobQ/CobB/MinD/ParA_Nub-bd_dom"/>
</dbReference>